<name>A0A928VIB8_9CYAN</name>
<gene>
    <name evidence="2" type="ORF">IQ266_03675</name>
</gene>
<sequence>MKRISKRLSIGVLAAAAVTVLPFVSQPVMASLQQAGETISQALQRPQVKLNLSAEKQVVQSDNTAWQALQGDVTVVPGDVLRYTVTGENAGQVAANKLVVTQPIPQKMTYRLDTATDTANANKRYSIDGGKTFTAQPMVEVTLPNGKTEMRPAPATAYTHVRWQFQNHLNPDAAMTASYEVTVR</sequence>
<organism evidence="2 3">
    <name type="scientific">Romeriopsis navalis LEGE 11480</name>
    <dbReference type="NCBI Taxonomy" id="2777977"/>
    <lineage>
        <taxon>Bacteria</taxon>
        <taxon>Bacillati</taxon>
        <taxon>Cyanobacteriota</taxon>
        <taxon>Cyanophyceae</taxon>
        <taxon>Leptolyngbyales</taxon>
        <taxon>Leptolyngbyaceae</taxon>
        <taxon>Romeriopsis</taxon>
        <taxon>Romeriopsis navalis</taxon>
    </lineage>
</organism>
<keyword evidence="1" id="KW-0732">Signal</keyword>
<accession>A0A928VIB8</accession>
<feature type="signal peptide" evidence="1">
    <location>
        <begin position="1"/>
        <end position="30"/>
    </location>
</feature>
<evidence type="ECO:0000313" key="3">
    <source>
        <dbReference type="Proteomes" id="UP000625316"/>
    </source>
</evidence>
<proteinExistence type="predicted"/>
<dbReference type="RefSeq" id="WP_264323683.1">
    <property type="nucleotide sequence ID" value="NZ_JADEXQ010000008.1"/>
</dbReference>
<comment type="caution">
    <text evidence="2">The sequence shown here is derived from an EMBL/GenBank/DDBJ whole genome shotgun (WGS) entry which is preliminary data.</text>
</comment>
<dbReference type="NCBIfam" id="TIGR01451">
    <property type="entry name" value="B_ant_repeat"/>
    <property type="match status" value="1"/>
</dbReference>
<dbReference type="EMBL" id="JADEXQ010000008">
    <property type="protein sequence ID" value="MBE9028860.1"/>
    <property type="molecule type" value="Genomic_DNA"/>
</dbReference>
<protein>
    <submittedName>
        <fullName evidence="2">DUF11 domain-containing protein</fullName>
    </submittedName>
</protein>
<dbReference type="InterPro" id="IPR047589">
    <property type="entry name" value="DUF11_rpt"/>
</dbReference>
<feature type="chain" id="PRO_5037496046" evidence="1">
    <location>
        <begin position="31"/>
        <end position="184"/>
    </location>
</feature>
<evidence type="ECO:0000313" key="2">
    <source>
        <dbReference type="EMBL" id="MBE9028860.1"/>
    </source>
</evidence>
<dbReference type="Proteomes" id="UP000625316">
    <property type="component" value="Unassembled WGS sequence"/>
</dbReference>
<dbReference type="AlphaFoldDB" id="A0A928VIB8"/>
<reference evidence="2" key="1">
    <citation type="submission" date="2020-10" db="EMBL/GenBank/DDBJ databases">
        <authorList>
            <person name="Castelo-Branco R."/>
            <person name="Eusebio N."/>
            <person name="Adriana R."/>
            <person name="Vieira A."/>
            <person name="Brugerolle De Fraissinette N."/>
            <person name="Rezende De Castro R."/>
            <person name="Schneider M.P."/>
            <person name="Vasconcelos V."/>
            <person name="Leao P.N."/>
        </authorList>
    </citation>
    <scope>NUCLEOTIDE SEQUENCE</scope>
    <source>
        <strain evidence="2">LEGE 11480</strain>
    </source>
</reference>
<keyword evidence="3" id="KW-1185">Reference proteome</keyword>
<evidence type="ECO:0000256" key="1">
    <source>
        <dbReference type="SAM" id="SignalP"/>
    </source>
</evidence>